<organism evidence="7 8">
    <name type="scientific">Edaphobacter acidisoli</name>
    <dbReference type="NCBI Taxonomy" id="2040573"/>
    <lineage>
        <taxon>Bacteria</taxon>
        <taxon>Pseudomonadati</taxon>
        <taxon>Acidobacteriota</taxon>
        <taxon>Terriglobia</taxon>
        <taxon>Terriglobales</taxon>
        <taxon>Acidobacteriaceae</taxon>
        <taxon>Edaphobacter</taxon>
    </lineage>
</organism>
<evidence type="ECO:0000256" key="2">
    <source>
        <dbReference type="ARBA" id="ARBA00009773"/>
    </source>
</evidence>
<evidence type="ECO:0000256" key="1">
    <source>
        <dbReference type="ARBA" id="ARBA00004141"/>
    </source>
</evidence>
<dbReference type="EMBL" id="BMJB01000001">
    <property type="protein sequence ID" value="GGA54358.1"/>
    <property type="molecule type" value="Genomic_DNA"/>
</dbReference>
<reference evidence="7" key="1">
    <citation type="journal article" date="2014" name="Int. J. Syst. Evol. Microbiol.">
        <title>Complete genome sequence of Corynebacterium casei LMG S-19264T (=DSM 44701T), isolated from a smear-ripened cheese.</title>
        <authorList>
            <consortium name="US DOE Joint Genome Institute (JGI-PGF)"/>
            <person name="Walter F."/>
            <person name="Albersmeier A."/>
            <person name="Kalinowski J."/>
            <person name="Ruckert C."/>
        </authorList>
    </citation>
    <scope>NUCLEOTIDE SEQUENCE</scope>
    <source>
        <strain evidence="7">CGMCC 1.15447</strain>
    </source>
</reference>
<sequence>MGAGRDKTVVTLKTAGTALLNWWRAATLDALIVGCLWFIGLELIHVPLAPMWAVLGGILQIIPTYGGMIALLGPVFSVAVTGHDEWRLGLVLGLYGVIMILEGLVIGPYILHRTTRVPWWAAFLGPILLGIVIPFWGVLLAPPLLAVIFALVKPERPRKS</sequence>
<dbReference type="InterPro" id="IPR002549">
    <property type="entry name" value="AI-2E-like"/>
</dbReference>
<feature type="transmembrane region" description="Helical" evidence="6">
    <location>
        <begin position="88"/>
        <end position="111"/>
    </location>
</feature>
<comment type="similarity">
    <text evidence="2">Belongs to the autoinducer-2 exporter (AI-2E) (TC 2.A.86) family.</text>
</comment>
<reference evidence="7" key="2">
    <citation type="submission" date="2020-09" db="EMBL/GenBank/DDBJ databases">
        <authorList>
            <person name="Sun Q."/>
            <person name="Zhou Y."/>
        </authorList>
    </citation>
    <scope>NUCLEOTIDE SEQUENCE</scope>
    <source>
        <strain evidence="7">CGMCC 1.15447</strain>
    </source>
</reference>
<evidence type="ECO:0000256" key="6">
    <source>
        <dbReference type="SAM" id="Phobius"/>
    </source>
</evidence>
<dbReference type="RefSeq" id="WP_188757516.1">
    <property type="nucleotide sequence ID" value="NZ_BMJB01000001.1"/>
</dbReference>
<feature type="transmembrane region" description="Helical" evidence="6">
    <location>
        <begin position="21"/>
        <end position="39"/>
    </location>
</feature>
<comment type="subcellular location">
    <subcellularLocation>
        <location evidence="1">Membrane</location>
        <topology evidence="1">Multi-pass membrane protein</topology>
    </subcellularLocation>
</comment>
<evidence type="ECO:0000313" key="7">
    <source>
        <dbReference type="EMBL" id="GGA54358.1"/>
    </source>
</evidence>
<protein>
    <recommendedName>
        <fullName evidence="9">AI-2E family transporter</fullName>
    </recommendedName>
</protein>
<evidence type="ECO:0000256" key="3">
    <source>
        <dbReference type="ARBA" id="ARBA00022692"/>
    </source>
</evidence>
<proteinExistence type="inferred from homology"/>
<evidence type="ECO:0000256" key="5">
    <source>
        <dbReference type="ARBA" id="ARBA00023136"/>
    </source>
</evidence>
<evidence type="ECO:0000256" key="4">
    <source>
        <dbReference type="ARBA" id="ARBA00022989"/>
    </source>
</evidence>
<name>A0A916RFB5_9BACT</name>
<keyword evidence="5 6" id="KW-0472">Membrane</keyword>
<evidence type="ECO:0008006" key="9">
    <source>
        <dbReference type="Google" id="ProtNLM"/>
    </source>
</evidence>
<feature type="transmembrane region" description="Helical" evidence="6">
    <location>
        <begin position="123"/>
        <end position="152"/>
    </location>
</feature>
<comment type="caution">
    <text evidence="7">The sequence shown here is derived from an EMBL/GenBank/DDBJ whole genome shotgun (WGS) entry which is preliminary data.</text>
</comment>
<dbReference type="AlphaFoldDB" id="A0A916RFB5"/>
<gene>
    <name evidence="7" type="ORF">GCM10011507_02020</name>
</gene>
<keyword evidence="3 6" id="KW-0812">Transmembrane</keyword>
<evidence type="ECO:0000313" key="8">
    <source>
        <dbReference type="Proteomes" id="UP000648801"/>
    </source>
</evidence>
<keyword evidence="8" id="KW-1185">Reference proteome</keyword>
<dbReference type="Pfam" id="PF01594">
    <property type="entry name" value="AI-2E_transport"/>
    <property type="match status" value="1"/>
</dbReference>
<dbReference type="GO" id="GO:0016020">
    <property type="term" value="C:membrane"/>
    <property type="evidence" value="ECO:0007669"/>
    <property type="project" value="UniProtKB-SubCell"/>
</dbReference>
<feature type="transmembrane region" description="Helical" evidence="6">
    <location>
        <begin position="51"/>
        <end position="76"/>
    </location>
</feature>
<accession>A0A916RFB5</accession>
<keyword evidence="4 6" id="KW-1133">Transmembrane helix</keyword>
<dbReference type="Proteomes" id="UP000648801">
    <property type="component" value="Unassembled WGS sequence"/>
</dbReference>